<keyword evidence="11" id="KW-0732">Signal</keyword>
<evidence type="ECO:0000256" key="3">
    <source>
        <dbReference type="ARBA" id="ARBA00012325"/>
    </source>
</evidence>
<feature type="binding site" evidence="9">
    <location>
        <position position="108"/>
    </location>
    <ligand>
        <name>Ca(2+)</name>
        <dbReference type="ChEBI" id="CHEBI:29108"/>
    </ligand>
</feature>
<organism evidence="12 13">
    <name type="scientific">Kutzneria buriramensis</name>
    <dbReference type="NCBI Taxonomy" id="1045776"/>
    <lineage>
        <taxon>Bacteria</taxon>
        <taxon>Bacillati</taxon>
        <taxon>Actinomycetota</taxon>
        <taxon>Actinomycetes</taxon>
        <taxon>Pseudonocardiales</taxon>
        <taxon>Pseudonocardiaceae</taxon>
        <taxon>Kutzneria</taxon>
    </lineage>
</organism>
<feature type="binding site" evidence="9">
    <location>
        <position position="119"/>
    </location>
    <ligand>
        <name>Zn(2+)</name>
        <dbReference type="ChEBI" id="CHEBI:29105"/>
        <note>catalytic</note>
    </ligand>
</feature>
<dbReference type="RefSeq" id="WP_116181171.1">
    <property type="nucleotide sequence ID" value="NZ_CP144375.1"/>
</dbReference>
<keyword evidence="9" id="KW-0106">Calcium</keyword>
<reference evidence="12 13" key="1">
    <citation type="submission" date="2018-08" db="EMBL/GenBank/DDBJ databases">
        <title>Genomic Encyclopedia of Archaeal and Bacterial Type Strains, Phase II (KMG-II): from individual species to whole genera.</title>
        <authorList>
            <person name="Goeker M."/>
        </authorList>
    </citation>
    <scope>NUCLEOTIDE SEQUENCE [LARGE SCALE GENOMIC DNA]</scope>
    <source>
        <strain evidence="12 13">DSM 45791</strain>
    </source>
</reference>
<proteinExistence type="inferred from homology"/>
<evidence type="ECO:0000313" key="12">
    <source>
        <dbReference type="EMBL" id="REH29623.1"/>
    </source>
</evidence>
<keyword evidence="13" id="KW-1185">Reference proteome</keyword>
<evidence type="ECO:0000256" key="8">
    <source>
        <dbReference type="PIRSR" id="PIRSR016573-1"/>
    </source>
</evidence>
<feature type="active site" evidence="8">
    <location>
        <position position="116"/>
    </location>
</feature>
<evidence type="ECO:0000256" key="11">
    <source>
        <dbReference type="SAM" id="SignalP"/>
    </source>
</evidence>
<evidence type="ECO:0000256" key="7">
    <source>
        <dbReference type="ARBA" id="ARBA00029927"/>
    </source>
</evidence>
<dbReference type="InterPro" id="IPR024079">
    <property type="entry name" value="MetalloPept_cat_dom_sf"/>
</dbReference>
<dbReference type="GO" id="GO:0005576">
    <property type="term" value="C:extracellular region"/>
    <property type="evidence" value="ECO:0007669"/>
    <property type="project" value="InterPro"/>
</dbReference>
<feature type="binding site" evidence="9">
    <location>
        <position position="115"/>
    </location>
    <ligand>
        <name>Zn(2+)</name>
        <dbReference type="ChEBI" id="CHEBI:29105"/>
        <note>catalytic</note>
    </ligand>
</feature>
<evidence type="ECO:0000256" key="5">
    <source>
        <dbReference type="ARBA" id="ARBA00022723"/>
    </source>
</evidence>
<keyword evidence="6" id="KW-0645">Protease</keyword>
<dbReference type="GO" id="GO:0004222">
    <property type="term" value="F:metalloendopeptidase activity"/>
    <property type="evidence" value="ECO:0007669"/>
    <property type="project" value="InterPro"/>
</dbReference>
<gene>
    <name evidence="12" type="ORF">BCF44_12450</name>
</gene>
<dbReference type="Gene3D" id="3.40.390.10">
    <property type="entry name" value="Collagenase (Catalytic Domain)"/>
    <property type="match status" value="1"/>
</dbReference>
<dbReference type="Proteomes" id="UP000256269">
    <property type="component" value="Unassembled WGS sequence"/>
</dbReference>
<dbReference type="InterPro" id="IPR000013">
    <property type="entry name" value="Peptidase_M7"/>
</dbReference>
<feature type="signal peptide" evidence="11">
    <location>
        <begin position="1"/>
        <end position="24"/>
    </location>
</feature>
<dbReference type="GO" id="GO:0006508">
    <property type="term" value="P:proteolysis"/>
    <property type="evidence" value="ECO:0007669"/>
    <property type="project" value="InterPro"/>
</dbReference>
<name>A0A3E0GVT3_9PSEU</name>
<accession>A0A3E0GVT3</accession>
<dbReference type="GO" id="GO:0008270">
    <property type="term" value="F:zinc ion binding"/>
    <property type="evidence" value="ECO:0007669"/>
    <property type="project" value="InterPro"/>
</dbReference>
<keyword evidence="9" id="KW-0862">Zinc</keyword>
<comment type="cofactor">
    <cofactor evidence="9">
        <name>Ca(2+)</name>
        <dbReference type="ChEBI" id="CHEBI:29108"/>
    </cofactor>
    <text evidence="9">Binds 1 Ca(2+) ion per subunit.</text>
</comment>
<feature type="chain" id="PRO_5017702747" description="Extracellular small neutral protease" evidence="11">
    <location>
        <begin position="25"/>
        <end position="176"/>
    </location>
</feature>
<evidence type="ECO:0000256" key="4">
    <source>
        <dbReference type="ARBA" id="ARBA00019129"/>
    </source>
</evidence>
<comment type="similarity">
    <text evidence="2">Belongs to the peptidase M7 family.</text>
</comment>
<dbReference type="Pfam" id="PF02031">
    <property type="entry name" value="Peptidase_M7"/>
    <property type="match status" value="1"/>
</dbReference>
<dbReference type="EC" id="3.4.24.77" evidence="3"/>
<dbReference type="PRINTS" id="PR00787">
    <property type="entry name" value="NEUTRALPTASE"/>
</dbReference>
<comment type="cofactor">
    <cofactor evidence="9">
        <name>Zn(2+)</name>
        <dbReference type="ChEBI" id="CHEBI:29105"/>
    </cofactor>
    <text evidence="9">Binds 1 zinc ion per subunit.</text>
</comment>
<keyword evidence="6" id="KW-0378">Hydrolase</keyword>
<evidence type="ECO:0000256" key="1">
    <source>
        <dbReference type="ARBA" id="ARBA00000612"/>
    </source>
</evidence>
<evidence type="ECO:0000256" key="10">
    <source>
        <dbReference type="PIRSR" id="PIRSR016573-3"/>
    </source>
</evidence>
<comment type="caution">
    <text evidence="12">The sequence shown here is derived from an EMBL/GenBank/DDBJ whole genome shotgun (WGS) entry which is preliminary data.</text>
</comment>
<dbReference type="OrthoDB" id="5243084at2"/>
<feature type="binding site" evidence="9">
    <location>
        <position position="125"/>
    </location>
    <ligand>
        <name>Zn(2+)</name>
        <dbReference type="ChEBI" id="CHEBI:29105"/>
        <note>catalytic</note>
    </ligand>
</feature>
<keyword evidence="5 9" id="KW-0479">Metal-binding</keyword>
<evidence type="ECO:0000256" key="6">
    <source>
        <dbReference type="ARBA" id="ARBA00023049"/>
    </source>
</evidence>
<sequence length="176" mass="18288">MLRRLALGITVMLLPLATAQVLTAATAAAAPNTVTLHYDASDLPDYQAETTQAVANWNGAVSNVQLAAGGGATIFLHEISGGGSYTQTDGHGNGDIYIDTQQVAEGFDPTRIIAHEFGHNLGLPDDYSGPCTEVMSGHGPGTSCKNAVPDAQEAAQVDQNFANGFAPAHRLTVVRD</sequence>
<feature type="binding site" evidence="9">
    <location>
        <position position="110"/>
    </location>
    <ligand>
        <name>Ca(2+)</name>
        <dbReference type="ChEBI" id="CHEBI:29108"/>
    </ligand>
</feature>
<protein>
    <recommendedName>
        <fullName evidence="4">Extracellular small neutral protease</fullName>
        <ecNumber evidence="3">3.4.24.77</ecNumber>
    </recommendedName>
    <alternativeName>
        <fullName evidence="7">Snapalysin</fullName>
    </alternativeName>
</protein>
<evidence type="ECO:0000256" key="9">
    <source>
        <dbReference type="PIRSR" id="PIRSR016573-2"/>
    </source>
</evidence>
<dbReference type="AlphaFoldDB" id="A0A3E0GVT3"/>
<feature type="disulfide bond" evidence="10">
    <location>
        <begin position="131"/>
        <end position="144"/>
    </location>
</feature>
<comment type="catalytic activity">
    <reaction evidence="1">
        <text>Hydrolyzes proteins with a preference for Tyr or Phe in the P1' position. Has no action on amino-acid p-nitroanilides.</text>
        <dbReference type="EC" id="3.4.24.77"/>
    </reaction>
</comment>
<keyword evidence="6" id="KW-0482">Metalloprotease</keyword>
<dbReference type="SUPFAM" id="SSF55486">
    <property type="entry name" value="Metalloproteases ('zincins'), catalytic domain"/>
    <property type="match status" value="1"/>
</dbReference>
<dbReference type="EMBL" id="QUNO01000024">
    <property type="protein sequence ID" value="REH29623.1"/>
    <property type="molecule type" value="Genomic_DNA"/>
</dbReference>
<evidence type="ECO:0000256" key="2">
    <source>
        <dbReference type="ARBA" id="ARBA00006571"/>
    </source>
</evidence>
<evidence type="ECO:0000313" key="13">
    <source>
        <dbReference type="Proteomes" id="UP000256269"/>
    </source>
</evidence>
<dbReference type="PIRSF" id="PIRSF016573">
    <property type="entry name" value="Peptidase_M7"/>
    <property type="match status" value="1"/>
</dbReference>